<accession>A0A8S4N7D5</accession>
<dbReference type="InterPro" id="IPR007110">
    <property type="entry name" value="Ig-like_dom"/>
</dbReference>
<reference evidence="4" key="1">
    <citation type="submission" date="2022-03" db="EMBL/GenBank/DDBJ databases">
        <authorList>
            <person name="Martin C."/>
        </authorList>
    </citation>
    <scope>NUCLEOTIDE SEQUENCE</scope>
</reference>
<dbReference type="EMBL" id="CAIIXF020000002">
    <property type="protein sequence ID" value="CAH1777319.1"/>
    <property type="molecule type" value="Genomic_DNA"/>
</dbReference>
<comment type="caution">
    <text evidence="4">The sequence shown here is derived from an EMBL/GenBank/DDBJ whole genome shotgun (WGS) entry which is preliminary data.</text>
</comment>
<dbReference type="InterPro" id="IPR039675">
    <property type="entry name" value="CILP1/CILP2"/>
</dbReference>
<keyword evidence="2" id="KW-0812">Transmembrane</keyword>
<gene>
    <name evidence="4" type="ORF">OFUS_LOCUS4375</name>
</gene>
<evidence type="ECO:0000313" key="5">
    <source>
        <dbReference type="Proteomes" id="UP000749559"/>
    </source>
</evidence>
<proteinExistence type="predicted"/>
<dbReference type="SUPFAM" id="SSF48726">
    <property type="entry name" value="Immunoglobulin"/>
    <property type="match status" value="1"/>
</dbReference>
<keyword evidence="2" id="KW-0472">Membrane</keyword>
<feature type="compositionally biased region" description="Polar residues" evidence="1">
    <location>
        <begin position="349"/>
        <end position="364"/>
    </location>
</feature>
<feature type="region of interest" description="Disordered" evidence="1">
    <location>
        <begin position="111"/>
        <end position="364"/>
    </location>
</feature>
<keyword evidence="2" id="KW-1133">Transmembrane helix</keyword>
<dbReference type="InterPro" id="IPR036179">
    <property type="entry name" value="Ig-like_dom_sf"/>
</dbReference>
<dbReference type="OrthoDB" id="9929167at2759"/>
<evidence type="ECO:0000256" key="2">
    <source>
        <dbReference type="SAM" id="Phobius"/>
    </source>
</evidence>
<protein>
    <recommendedName>
        <fullName evidence="3">Ig-like domain-containing protein</fullName>
    </recommendedName>
</protein>
<organism evidence="4 5">
    <name type="scientific">Owenia fusiformis</name>
    <name type="common">Polychaete worm</name>
    <dbReference type="NCBI Taxonomy" id="6347"/>
    <lineage>
        <taxon>Eukaryota</taxon>
        <taxon>Metazoa</taxon>
        <taxon>Spiralia</taxon>
        <taxon>Lophotrochozoa</taxon>
        <taxon>Annelida</taxon>
        <taxon>Polychaeta</taxon>
        <taxon>Sedentaria</taxon>
        <taxon>Canalipalpata</taxon>
        <taxon>Sabellida</taxon>
        <taxon>Oweniida</taxon>
        <taxon>Oweniidae</taxon>
        <taxon>Owenia</taxon>
    </lineage>
</organism>
<evidence type="ECO:0000313" key="4">
    <source>
        <dbReference type="EMBL" id="CAH1777319.1"/>
    </source>
</evidence>
<dbReference type="InterPro" id="IPR013783">
    <property type="entry name" value="Ig-like_fold"/>
</dbReference>
<feature type="domain" description="Ig-like" evidence="3">
    <location>
        <begin position="489"/>
        <end position="559"/>
    </location>
</feature>
<keyword evidence="5" id="KW-1185">Reference proteome</keyword>
<feature type="transmembrane region" description="Helical" evidence="2">
    <location>
        <begin position="86"/>
        <end position="107"/>
    </location>
</feature>
<dbReference type="Pfam" id="PF23591">
    <property type="entry name" value="CILP"/>
    <property type="match status" value="1"/>
</dbReference>
<dbReference type="InterPro" id="IPR056258">
    <property type="entry name" value="CILP-1/2_C"/>
</dbReference>
<evidence type="ECO:0000259" key="3">
    <source>
        <dbReference type="PROSITE" id="PS50835"/>
    </source>
</evidence>
<feature type="region of interest" description="Disordered" evidence="1">
    <location>
        <begin position="1"/>
        <end position="73"/>
    </location>
</feature>
<dbReference type="InterPro" id="IPR056256">
    <property type="entry name" value="CILP-1/2_b-sand_dom2"/>
</dbReference>
<dbReference type="InterPro" id="IPR003598">
    <property type="entry name" value="Ig_sub2"/>
</dbReference>
<dbReference type="Pfam" id="PF13927">
    <property type="entry name" value="Ig_3"/>
    <property type="match status" value="1"/>
</dbReference>
<dbReference type="InterPro" id="IPR056255">
    <property type="entry name" value="CILP-1/2_dom"/>
</dbReference>
<feature type="compositionally biased region" description="Low complexity" evidence="1">
    <location>
        <begin position="160"/>
        <end position="195"/>
    </location>
</feature>
<dbReference type="SMART" id="SM00409">
    <property type="entry name" value="IG"/>
    <property type="match status" value="1"/>
</dbReference>
<dbReference type="InterPro" id="IPR003599">
    <property type="entry name" value="Ig_sub"/>
</dbReference>
<feature type="compositionally biased region" description="Basic and acidic residues" evidence="1">
    <location>
        <begin position="1"/>
        <end position="10"/>
    </location>
</feature>
<dbReference type="Pfam" id="PF23599">
    <property type="entry name" value="CILP_C"/>
    <property type="match status" value="1"/>
</dbReference>
<evidence type="ECO:0000256" key="1">
    <source>
        <dbReference type="SAM" id="MobiDB-lite"/>
    </source>
</evidence>
<dbReference type="SMART" id="SM00408">
    <property type="entry name" value="IGc2"/>
    <property type="match status" value="1"/>
</dbReference>
<dbReference type="Gene3D" id="2.60.40.10">
    <property type="entry name" value="Immunoglobulins"/>
    <property type="match status" value="1"/>
</dbReference>
<feature type="compositionally biased region" description="Polar residues" evidence="1">
    <location>
        <begin position="119"/>
        <end position="145"/>
    </location>
</feature>
<dbReference type="Pfam" id="PF23708">
    <property type="entry name" value="CILP_5th"/>
    <property type="match status" value="1"/>
</dbReference>
<sequence>MSISDKKRAEYANPGFDGDDVYVKPDYNTKSNEHHYETLQGRPNTDPPSDYNHPFVQPSLANIPPYGDAPPSYPTKSRYKIKKTRMLIAIGVAVVIVITATVLFVLIGKDNGDTDQHHVSTSYSTTREPNQQKTTSYSMRPTKITQAPGAGVQSSTSVPSRSGSMSTTQSSSSKTTTATVQPRSTTKPQPSSTSKAVQPPSTTERPSATVTTQSPSTTDTVQPPSTTITTQPPSTTVVTQPPSTSKTVKPPLTTATTQPSSTTVATQPPSTTVATQPPSTTITTLPPSTTSATHPPSTSKTVKPPSTTATTQPPSTTVVTHPPSTSKTVKPPSTTATTQPSSTSTLTSEKVQLSTTASQGNDVTSSVQTTTLGAADCNIACVDGILNGDCTACECTTSQITVGVYSSRTVPLDGATVARAETAYSVMAITGDDGATTVEGLCNSDTIVVKKTGYVDTTVKASNASVVILAALEQIEIYKQPLDQVALVGSTINFTCEATGKPSPEYYEWFKNGNLLDEDIYGKSNILLIESVKLDDNGMYKCRANNDYAAMMSDSAQLIVKENLGDFCDSSPSEELKELPKDCPQNGNVMYPVGKCQRNSCLVSDMVEAAEYCCGPTRQEVRQLSCNGYNLSAVVTLECGCMPCNQLNTSNPLDENEPTAITYVPVEGVFKGRAYDSRDINRPLLYGDVFLNGEKVSFTGLDGEFEFKIPRHTTRIVVMIRENLIPDDFIETSKAFDLPRDFSGTFLRDFPIKRKSNVVEIDSKQAQIMPMARDLSTNEPAAELHIPGDSFYTNNGEKYEGTVKASIDFIDPRDPVSIDEMPGDLTSVNENGEVEQLDTQGQFHMSFNDANGNPLSLKGKVEVAVEAEFIGEMNASYTDVKLWTYNADTGRWVVEGPLRPISSTRSLSLRRKRQSYTIFVGDIVIRDYYWVNFDRKVLDYCYVNVRAYKDSSSQSPLSASAFEPTVIAQNAFTGGIRRYTTGRNARNGGPGLERSEGNCIMTVCQNGQFHGYIRATDTGRTDAEGSLQTSISLGGSVPNIAGVDVTLETFGQGGNGKDYNAVAKVKATRAPEYGPIFYSTSTSGCLSRDSDECKNCNKNPTKAVCRLCNRWGCRYPVAVAFKECMDSSESSSSPHFRFYRPWSHSFSYQVCLTPRDCPNQAALSLAWFPNLPSKFVYLKVKVTRRSSGESEVRAVSKGGQNPTVIGQLYGIKEETTYRQITCVEIKTSGRIFPNGIDRTQVDIHVQGTNCRLNSAKQVLLNNRLTEQNSNSIFSFLQPIDSDPFGKDFGLYDDNGSDARNVARRRCECGSISRQSLSCKDDETDYGSGIGLEFVCD</sequence>
<dbReference type="PROSITE" id="PS50835">
    <property type="entry name" value="IG_LIKE"/>
    <property type="match status" value="1"/>
</dbReference>
<dbReference type="PANTHER" id="PTHR15031:SF6">
    <property type="entry name" value="CARTILAGE INTERMEDIATE LAYER PROTEIN 1-LIKE ISOFORM X1"/>
    <property type="match status" value="1"/>
</dbReference>
<dbReference type="PANTHER" id="PTHR15031">
    <property type="entry name" value="CARTILAGE INTERMEDIATE LAYER PROTEIN CLIP"/>
    <property type="match status" value="1"/>
</dbReference>
<dbReference type="Proteomes" id="UP000749559">
    <property type="component" value="Unassembled WGS sequence"/>
</dbReference>
<name>A0A8S4N7D5_OWEFU</name>
<feature type="compositionally biased region" description="Low complexity" evidence="1">
    <location>
        <begin position="206"/>
        <end position="348"/>
    </location>
</feature>